<dbReference type="Proteomes" id="UP000315677">
    <property type="component" value="Unassembled WGS sequence"/>
</dbReference>
<dbReference type="OrthoDB" id="3689970at2"/>
<dbReference type="GO" id="GO:0016887">
    <property type="term" value="F:ATP hydrolysis activity"/>
    <property type="evidence" value="ECO:0007669"/>
    <property type="project" value="TreeGrafter"/>
</dbReference>
<dbReference type="EMBL" id="VFPA01000002">
    <property type="protein sequence ID" value="TQM11086.1"/>
    <property type="molecule type" value="Genomic_DNA"/>
</dbReference>
<dbReference type="GO" id="GO:0005524">
    <property type="term" value="F:ATP binding"/>
    <property type="evidence" value="ECO:0007669"/>
    <property type="project" value="UniProtKB-KW"/>
</dbReference>
<evidence type="ECO:0000259" key="3">
    <source>
        <dbReference type="Pfam" id="PF01656"/>
    </source>
</evidence>
<dbReference type="SUPFAM" id="SSF52540">
    <property type="entry name" value="P-loop containing nucleoside triphosphate hydrolases"/>
    <property type="match status" value="1"/>
</dbReference>
<dbReference type="Pfam" id="PF01656">
    <property type="entry name" value="CbiA"/>
    <property type="match status" value="1"/>
</dbReference>
<feature type="domain" description="CobQ/CobB/MinD/ParA nucleotide binding" evidence="3">
    <location>
        <begin position="7"/>
        <end position="226"/>
    </location>
</feature>
<dbReference type="AlphaFoldDB" id="A0A543DP25"/>
<evidence type="ECO:0000313" key="5">
    <source>
        <dbReference type="Proteomes" id="UP000315677"/>
    </source>
</evidence>
<dbReference type="RefSeq" id="WP_142054933.1">
    <property type="nucleotide sequence ID" value="NZ_VFPA01000002.1"/>
</dbReference>
<organism evidence="4 5">
    <name type="scientific">Pseudonocardia kunmingensis</name>
    <dbReference type="NCBI Taxonomy" id="630975"/>
    <lineage>
        <taxon>Bacteria</taxon>
        <taxon>Bacillati</taxon>
        <taxon>Actinomycetota</taxon>
        <taxon>Actinomycetes</taxon>
        <taxon>Pseudonocardiales</taxon>
        <taxon>Pseudonocardiaceae</taxon>
        <taxon>Pseudonocardia</taxon>
    </lineage>
</organism>
<keyword evidence="1" id="KW-0547">Nucleotide-binding</keyword>
<dbReference type="PANTHER" id="PTHR43384">
    <property type="entry name" value="SEPTUM SITE-DETERMINING PROTEIN MIND HOMOLOG, CHLOROPLASTIC-RELATED"/>
    <property type="match status" value="1"/>
</dbReference>
<dbReference type="GO" id="GO:0005829">
    <property type="term" value="C:cytosol"/>
    <property type="evidence" value="ECO:0007669"/>
    <property type="project" value="TreeGrafter"/>
</dbReference>
<sequence>MRVALVGKGGVGKSAIAGTFARLLARGGAPVLAVDSDPMPGLAYSLGIEIDDAPIPAEAVRERAEGEEGPRFRLRQGLTADDAVQRYAVPGPDGVRFLQFGKMRSGRDHFRSQFAFRQIIAELPVERWNLVGDLPGGTRQPFFGWGNFADTVLVVVEPTAKALLTGRKLARLAQAKHAPERIFAIVNRVRDDRDIDDVTDRTGLEVIGAVPWDEDFAAAERDGRAPIDAAPDSAAVAAIGKLVEMVERRRIS</sequence>
<keyword evidence="5" id="KW-1185">Reference proteome</keyword>
<comment type="caution">
    <text evidence="4">The sequence shown here is derived from an EMBL/GenBank/DDBJ whole genome shotgun (WGS) entry which is preliminary data.</text>
</comment>
<evidence type="ECO:0000313" key="4">
    <source>
        <dbReference type="EMBL" id="TQM11086.1"/>
    </source>
</evidence>
<dbReference type="InterPro" id="IPR002586">
    <property type="entry name" value="CobQ/CobB/MinD/ParA_Nub-bd_dom"/>
</dbReference>
<dbReference type="InterPro" id="IPR050625">
    <property type="entry name" value="ParA/MinD_ATPase"/>
</dbReference>
<gene>
    <name evidence="4" type="ORF">FB558_3629</name>
</gene>
<name>A0A543DP25_9PSEU</name>
<proteinExistence type="predicted"/>
<reference evidence="4 5" key="1">
    <citation type="submission" date="2019-06" db="EMBL/GenBank/DDBJ databases">
        <title>Sequencing the genomes of 1000 actinobacteria strains.</title>
        <authorList>
            <person name="Klenk H.-P."/>
        </authorList>
    </citation>
    <scope>NUCLEOTIDE SEQUENCE [LARGE SCALE GENOMIC DNA]</scope>
    <source>
        <strain evidence="4 5">DSM 45301</strain>
    </source>
</reference>
<dbReference type="PANTHER" id="PTHR43384:SF6">
    <property type="entry name" value="SEPTUM SITE-DETERMINING PROTEIN MIND HOMOLOG, CHLOROPLASTIC"/>
    <property type="match status" value="1"/>
</dbReference>
<evidence type="ECO:0000256" key="2">
    <source>
        <dbReference type="ARBA" id="ARBA00022840"/>
    </source>
</evidence>
<keyword evidence="2" id="KW-0067">ATP-binding</keyword>
<dbReference type="Gene3D" id="3.40.50.300">
    <property type="entry name" value="P-loop containing nucleotide triphosphate hydrolases"/>
    <property type="match status" value="1"/>
</dbReference>
<dbReference type="GO" id="GO:0051782">
    <property type="term" value="P:negative regulation of cell division"/>
    <property type="evidence" value="ECO:0007669"/>
    <property type="project" value="TreeGrafter"/>
</dbReference>
<dbReference type="InterPro" id="IPR027417">
    <property type="entry name" value="P-loop_NTPase"/>
</dbReference>
<protein>
    <submittedName>
        <fullName evidence="4">CO dehydrogenase maturation factor</fullName>
    </submittedName>
</protein>
<accession>A0A543DP25</accession>
<dbReference type="GO" id="GO:0009898">
    <property type="term" value="C:cytoplasmic side of plasma membrane"/>
    <property type="evidence" value="ECO:0007669"/>
    <property type="project" value="TreeGrafter"/>
</dbReference>
<evidence type="ECO:0000256" key="1">
    <source>
        <dbReference type="ARBA" id="ARBA00022741"/>
    </source>
</evidence>